<protein>
    <submittedName>
        <fullName evidence="1">Ubiquitin</fullName>
    </submittedName>
</protein>
<name>A0ACB5SLV1_9PEZI</name>
<evidence type="ECO:0000313" key="1">
    <source>
        <dbReference type="EMBL" id="GME47813.1"/>
    </source>
</evidence>
<comment type="caution">
    <text evidence="1">The sequence shown here is derived from an EMBL/GenBank/DDBJ whole genome shotgun (WGS) entry which is preliminary data.</text>
</comment>
<organism evidence="1 2">
    <name type="scientific">Neofusicoccum parvum</name>
    <dbReference type="NCBI Taxonomy" id="310453"/>
    <lineage>
        <taxon>Eukaryota</taxon>
        <taxon>Fungi</taxon>
        <taxon>Dikarya</taxon>
        <taxon>Ascomycota</taxon>
        <taxon>Pezizomycotina</taxon>
        <taxon>Dothideomycetes</taxon>
        <taxon>Dothideomycetes incertae sedis</taxon>
        <taxon>Botryosphaeriales</taxon>
        <taxon>Botryosphaeriaceae</taxon>
        <taxon>Neofusicoccum</taxon>
    </lineage>
</organism>
<dbReference type="EMBL" id="BSXG01000135">
    <property type="protein sequence ID" value="GME47813.1"/>
    <property type="molecule type" value="Genomic_DNA"/>
</dbReference>
<accession>A0ACB5SLV1</accession>
<reference evidence="1" key="1">
    <citation type="submission" date="2024-09" db="EMBL/GenBank/DDBJ databases">
        <title>Draft Genome Sequences of Neofusicoccum parvum.</title>
        <authorList>
            <person name="Ashida A."/>
            <person name="Camagna M."/>
            <person name="Tanaka A."/>
            <person name="Takemoto D."/>
        </authorList>
    </citation>
    <scope>NUCLEOTIDE SEQUENCE</scope>
    <source>
        <strain evidence="1">PPO83</strain>
    </source>
</reference>
<dbReference type="Proteomes" id="UP001165186">
    <property type="component" value="Unassembled WGS sequence"/>
</dbReference>
<keyword evidence="2" id="KW-1185">Reference proteome</keyword>
<proteinExistence type="predicted"/>
<gene>
    <name evidence="1" type="primary">g3997</name>
    <name evidence="1" type="ORF">NpPPO83_00003997</name>
</gene>
<evidence type="ECO:0000313" key="2">
    <source>
        <dbReference type="Proteomes" id="UP001165186"/>
    </source>
</evidence>
<sequence>MSRNSFKSEPCGIDNCRSKRFHVEDDGFVYCSNGHQKERSTERADDDDAFGTLGRKTKIRRVDDEEQEEGEEGHKEDFLKGEQAFLRYVACYQCLLRNQSRWLVSSKGMPADLETIVRDLWSIRIRTLGYNGDDSDSDTESSPPEPYSQSGGDAATSSASTGFRTQSEGDTDYDSSQSRLNSQLESDTDTETQRPRRARSRSRTRSNNGLKLVDTLALCYLSMLLLRLPVNLGEIHDWVANGEMVYYRALAETPSRLLDRLPSTYLNRLEPQEVLTPDDLQSAILDLVLKYEVDQGVVFPPLNYPLLVFKYIRDLALPLQVFPTVMSLAHTISCTFTFPDFTTSRRKRTSEMPEAQLAAFIVIAVKHLYPFGGVSSHPAAINWHVWVEEASQFDSMDRTSGKVQWKECLEAEHDDVLSMNDNQLNDYMDCFVKTLTGKTITLEVESSDTIDNVKSKIQDKEGIPPDQQRLIFAGKQLEDGRTLSDYNIQKESTLHLVLRLRGGIIEPSLKALASKYNCDKMICRKCYARLPPRATNCRKKKCGHTNQLRPKKKLK</sequence>